<sequence>MFRLAILGSTRATPIALCDLYSGYNIDFYPDFSYIADVMISLNLKSPSDVLRDVAHRARARRLALNLTQEGLAVRANVSLGTLKQFEKSGKASFETVLRIGFALDAASEFDQLFPPSPILSVADVLEKPTRQRGRRS</sequence>
<dbReference type="KEGG" id="aex:Astex_0031"/>
<dbReference type="Proteomes" id="UP000001492">
    <property type="component" value="Chromosome 1"/>
</dbReference>
<dbReference type="GO" id="GO:0003677">
    <property type="term" value="F:DNA binding"/>
    <property type="evidence" value="ECO:0007669"/>
    <property type="project" value="InterPro"/>
</dbReference>
<dbReference type="InterPro" id="IPR010982">
    <property type="entry name" value="Lambda_DNA-bd_dom_sf"/>
</dbReference>
<keyword evidence="3" id="KW-1185">Reference proteome</keyword>
<protein>
    <submittedName>
        <fullName evidence="2">Helix-turn-helix domain protein</fullName>
    </submittedName>
</protein>
<dbReference type="Pfam" id="PF01381">
    <property type="entry name" value="HTH_3"/>
    <property type="match status" value="1"/>
</dbReference>
<dbReference type="HOGENOM" id="CLU_153788_4_0_5"/>
<dbReference type="eggNOG" id="COG1396">
    <property type="taxonomic scope" value="Bacteria"/>
</dbReference>
<dbReference type="InterPro" id="IPR001387">
    <property type="entry name" value="Cro/C1-type_HTH"/>
</dbReference>
<reference evidence="3" key="1">
    <citation type="submission" date="2010-12" db="EMBL/GenBank/DDBJ databases">
        <title>Complete sequence of chromosome 1 of Asticcacaulis excentricus CB 48.</title>
        <authorList>
            <consortium name="US DOE Joint Genome Institute"/>
            <person name="Lucas S."/>
            <person name="Copeland A."/>
            <person name="Lapidus A."/>
            <person name="Cheng J.-F."/>
            <person name="Bruce D."/>
            <person name="Goodwin L."/>
            <person name="Pitluck S."/>
            <person name="Teshima H."/>
            <person name="Davenport K."/>
            <person name="Detter J.C."/>
            <person name="Han C."/>
            <person name="Tapia R."/>
            <person name="Land M."/>
            <person name="Hauser L."/>
            <person name="Jeffries C."/>
            <person name="Kyrpides N."/>
            <person name="Ivanova N."/>
            <person name="Ovchinnikova G."/>
            <person name="Brun Y.V."/>
            <person name="Woyke T."/>
        </authorList>
    </citation>
    <scope>NUCLEOTIDE SEQUENCE [LARGE SCALE GENOMIC DNA]</scope>
    <source>
        <strain evidence="3">ATCC 15261 / DSM 4724 / KCTC 12464 / NCIMB 9791 / VKM B-1370 / CB 48</strain>
    </source>
</reference>
<dbReference type="AlphaFoldDB" id="E8RMX2"/>
<evidence type="ECO:0000259" key="1">
    <source>
        <dbReference type="PROSITE" id="PS50943"/>
    </source>
</evidence>
<dbReference type="EMBL" id="CP002395">
    <property type="protein sequence ID" value="ADU11735.1"/>
    <property type="molecule type" value="Genomic_DNA"/>
</dbReference>
<dbReference type="SUPFAM" id="SSF47413">
    <property type="entry name" value="lambda repressor-like DNA-binding domains"/>
    <property type="match status" value="1"/>
</dbReference>
<evidence type="ECO:0000313" key="3">
    <source>
        <dbReference type="Proteomes" id="UP000001492"/>
    </source>
</evidence>
<name>E8RMX2_ASTEC</name>
<proteinExistence type="predicted"/>
<evidence type="ECO:0000313" key="2">
    <source>
        <dbReference type="EMBL" id="ADU11735.1"/>
    </source>
</evidence>
<feature type="domain" description="HTH cro/C1-type" evidence="1">
    <location>
        <begin position="59"/>
        <end position="110"/>
    </location>
</feature>
<organism evidence="2 3">
    <name type="scientific">Asticcacaulis excentricus (strain ATCC 15261 / DSM 4724 / KCTC 12464 / NCIMB 9791 / VKM B-1370 / CB 48)</name>
    <dbReference type="NCBI Taxonomy" id="573065"/>
    <lineage>
        <taxon>Bacteria</taxon>
        <taxon>Pseudomonadati</taxon>
        <taxon>Pseudomonadota</taxon>
        <taxon>Alphaproteobacteria</taxon>
        <taxon>Caulobacterales</taxon>
        <taxon>Caulobacteraceae</taxon>
        <taxon>Asticcacaulis</taxon>
    </lineage>
</organism>
<dbReference type="STRING" id="573065.Astex_0031"/>
<dbReference type="CDD" id="cd00093">
    <property type="entry name" value="HTH_XRE"/>
    <property type="match status" value="1"/>
</dbReference>
<accession>E8RMX2</accession>
<gene>
    <name evidence="2" type="ordered locus">Astex_0031</name>
</gene>
<dbReference type="PROSITE" id="PS50943">
    <property type="entry name" value="HTH_CROC1"/>
    <property type="match status" value="1"/>
</dbReference>
<dbReference type="Gene3D" id="1.10.260.40">
    <property type="entry name" value="lambda repressor-like DNA-binding domains"/>
    <property type="match status" value="1"/>
</dbReference>